<organism evidence="4 5">
    <name type="scientific">Shewanella carassii</name>
    <dbReference type="NCBI Taxonomy" id="1987584"/>
    <lineage>
        <taxon>Bacteria</taxon>
        <taxon>Pseudomonadati</taxon>
        <taxon>Pseudomonadota</taxon>
        <taxon>Gammaproteobacteria</taxon>
        <taxon>Alteromonadales</taxon>
        <taxon>Shewanellaceae</taxon>
        <taxon>Shewanella</taxon>
    </lineage>
</organism>
<dbReference type="Pfam" id="PF17186">
    <property type="entry name" value="Lipocalin_9"/>
    <property type="match status" value="1"/>
</dbReference>
<protein>
    <submittedName>
        <fullName evidence="4">Carotenoid 1,2-hydratase</fullName>
    </submittedName>
</protein>
<dbReference type="InterPro" id="IPR010791">
    <property type="entry name" value="AttH_dom"/>
</dbReference>
<evidence type="ECO:0000313" key="4">
    <source>
        <dbReference type="EMBL" id="GGE73277.1"/>
    </source>
</evidence>
<evidence type="ECO:0000256" key="1">
    <source>
        <dbReference type="SAM" id="MobiDB-lite"/>
    </source>
</evidence>
<keyword evidence="2" id="KW-0732">Signal</keyword>
<feature type="compositionally biased region" description="Low complexity" evidence="1">
    <location>
        <begin position="144"/>
        <end position="160"/>
    </location>
</feature>
<feature type="region of interest" description="Disordered" evidence="1">
    <location>
        <begin position="143"/>
        <end position="165"/>
    </location>
</feature>
<dbReference type="PANTHER" id="PTHR38591:SF1">
    <property type="entry name" value="BLL1000 PROTEIN"/>
    <property type="match status" value="1"/>
</dbReference>
<feature type="signal peptide" evidence="2">
    <location>
        <begin position="1"/>
        <end position="26"/>
    </location>
</feature>
<feature type="chain" id="PRO_5047125373" evidence="2">
    <location>
        <begin position="27"/>
        <end position="398"/>
    </location>
</feature>
<feature type="domain" description="AttH" evidence="3">
    <location>
        <begin position="79"/>
        <end position="273"/>
    </location>
</feature>
<proteinExistence type="predicted"/>
<dbReference type="PANTHER" id="PTHR38591">
    <property type="entry name" value="HYDROLASE"/>
    <property type="match status" value="1"/>
</dbReference>
<evidence type="ECO:0000313" key="5">
    <source>
        <dbReference type="Proteomes" id="UP000606498"/>
    </source>
</evidence>
<dbReference type="PROSITE" id="PS51257">
    <property type="entry name" value="PROKAR_LIPOPROTEIN"/>
    <property type="match status" value="1"/>
</dbReference>
<evidence type="ECO:0000259" key="3">
    <source>
        <dbReference type="Pfam" id="PF07143"/>
    </source>
</evidence>
<gene>
    <name evidence="4" type="primary">attH</name>
    <name evidence="4" type="ORF">GCM10011520_12280</name>
</gene>
<dbReference type="Pfam" id="PF07143">
    <property type="entry name" value="CrtC"/>
    <property type="match status" value="1"/>
</dbReference>
<dbReference type="Gene3D" id="2.40.370.10">
    <property type="entry name" value="AttH-like domain"/>
    <property type="match status" value="2"/>
</dbReference>
<evidence type="ECO:0000256" key="2">
    <source>
        <dbReference type="SAM" id="SignalP"/>
    </source>
</evidence>
<dbReference type="Proteomes" id="UP000606498">
    <property type="component" value="Unassembled WGS sequence"/>
</dbReference>
<dbReference type="InterPro" id="IPR023374">
    <property type="entry name" value="AttH-like_dom_sf"/>
</dbReference>
<dbReference type="EMBL" id="BMKO01000002">
    <property type="protein sequence ID" value="GGE73277.1"/>
    <property type="molecule type" value="Genomic_DNA"/>
</dbReference>
<keyword evidence="5" id="KW-1185">Reference proteome</keyword>
<dbReference type="RefSeq" id="WP_100142548.1">
    <property type="nucleotide sequence ID" value="NZ_BMKO01000002.1"/>
</dbReference>
<reference evidence="5" key="1">
    <citation type="journal article" date="2019" name="Int. J. Syst. Evol. Microbiol.">
        <title>The Global Catalogue of Microorganisms (GCM) 10K type strain sequencing project: providing services to taxonomists for standard genome sequencing and annotation.</title>
        <authorList>
            <consortium name="The Broad Institute Genomics Platform"/>
            <consortium name="The Broad Institute Genome Sequencing Center for Infectious Disease"/>
            <person name="Wu L."/>
            <person name="Ma J."/>
        </authorList>
    </citation>
    <scope>NUCLEOTIDE SEQUENCE [LARGE SCALE GENOMIC DNA]</scope>
    <source>
        <strain evidence="5">CGMCC 1.16033</strain>
    </source>
</reference>
<accession>A0ABQ1SZ93</accession>
<sequence length="398" mass="44310">MRLITMRWRAVAPLLAGLLLSGAVLSGCDKAHQDQAQQQDSRAMSRVMGTASEGYAKVEPDAALQFPDDHLSHPGFRQEWWYLTANLTTQSGEPLGLQWTQFRIALSPNEPESSSPWATNQLYMAHSALSFQNSHQSAERWARGALAAPQAQGKAAHPQGTQDKAQAGAVGLPLRVWLDNWRWQSRAASGPNSGLFPASLQVSEEDFAFELQLDSQAELQIQGDKGFSRKNAAGTVASYYYSQPFIRVEGRVRHKEQWLQVSGNAWLDREWSSEFLSRGQQGWDWFALRLDDGSALMLFQLREQENKAFFSGKRMYPDGSGHPLALDDISLSVKNWQQTASGRYPVAWQLELPGESLSLTLEALNPNAAMNLSIPYWEGPITIKGTQTGMGYMELTGY</sequence>
<dbReference type="SUPFAM" id="SSF159245">
    <property type="entry name" value="AttH-like"/>
    <property type="match status" value="1"/>
</dbReference>
<comment type="caution">
    <text evidence="4">The sequence shown here is derived from an EMBL/GenBank/DDBJ whole genome shotgun (WGS) entry which is preliminary data.</text>
</comment>
<name>A0ABQ1SZ93_9GAMM</name>